<dbReference type="Pfam" id="PF20297">
    <property type="entry name" value="MSSS"/>
    <property type="match status" value="1"/>
</dbReference>
<dbReference type="InterPro" id="IPR045076">
    <property type="entry name" value="MutS"/>
</dbReference>
<name>A0A7X3KBV7_9STRE</name>
<feature type="coiled-coil region" evidence="10">
    <location>
        <begin position="151"/>
        <end position="178"/>
    </location>
</feature>
<comment type="caution">
    <text evidence="12">The sequence shown here is derived from an EMBL/GenBank/DDBJ whole genome shotgun (WGS) entry which is preliminary data.</text>
</comment>
<evidence type="ECO:0000256" key="9">
    <source>
        <dbReference type="HAMAP-Rule" id="MF_00092"/>
    </source>
</evidence>
<accession>A0A7X3KBV7</accession>
<dbReference type="PANTHER" id="PTHR48466:SF2">
    <property type="entry name" value="OS10G0509000 PROTEIN"/>
    <property type="match status" value="1"/>
</dbReference>
<dbReference type="InterPro" id="IPR046893">
    <property type="entry name" value="MSSS"/>
</dbReference>
<organism evidence="12 13">
    <name type="scientific">Streptococcus danieliae</name>
    <dbReference type="NCBI Taxonomy" id="747656"/>
    <lineage>
        <taxon>Bacteria</taxon>
        <taxon>Bacillati</taxon>
        <taxon>Bacillota</taxon>
        <taxon>Bacilli</taxon>
        <taxon>Lactobacillales</taxon>
        <taxon>Streptococcaceae</taxon>
        <taxon>Streptococcus</taxon>
    </lineage>
</organism>
<dbReference type="SUPFAM" id="SSF48334">
    <property type="entry name" value="DNA repair protein MutS, domain III"/>
    <property type="match status" value="1"/>
</dbReference>
<dbReference type="OrthoDB" id="9808166at2"/>
<dbReference type="InterPro" id="IPR036187">
    <property type="entry name" value="DNA_mismatch_repair_MutS_sf"/>
</dbReference>
<dbReference type="InterPro" id="IPR002625">
    <property type="entry name" value="Smr_dom"/>
</dbReference>
<evidence type="ECO:0000256" key="2">
    <source>
        <dbReference type="ARBA" id="ARBA00022730"/>
    </source>
</evidence>
<evidence type="ECO:0000313" key="12">
    <source>
        <dbReference type="EMBL" id="MVX58599.1"/>
    </source>
</evidence>
<dbReference type="EMBL" id="WSRS01000015">
    <property type="protein sequence ID" value="MVX58599.1"/>
    <property type="molecule type" value="Genomic_DNA"/>
</dbReference>
<dbReference type="InterPro" id="IPR000432">
    <property type="entry name" value="DNA_mismatch_repair_MutS_C"/>
</dbReference>
<gene>
    <name evidence="9" type="primary">mutS2</name>
    <name evidence="9" type="synonym">rqcU</name>
    <name evidence="12" type="ORF">E5983_02895</name>
</gene>
<dbReference type="GO" id="GO:0072344">
    <property type="term" value="P:rescue of stalled ribosome"/>
    <property type="evidence" value="ECO:0007669"/>
    <property type="project" value="UniProtKB-UniRule"/>
</dbReference>
<keyword evidence="6 9" id="KW-0067">ATP-binding</keyword>
<evidence type="ECO:0000259" key="11">
    <source>
        <dbReference type="PROSITE" id="PS50828"/>
    </source>
</evidence>
<proteinExistence type="inferred from homology"/>
<dbReference type="RefSeq" id="WP_160332418.1">
    <property type="nucleotide sequence ID" value="NZ_WSRS01000015.1"/>
</dbReference>
<dbReference type="SMART" id="SM00533">
    <property type="entry name" value="MUTSd"/>
    <property type="match status" value="1"/>
</dbReference>
<dbReference type="FunFam" id="3.40.50.300:FF:000830">
    <property type="entry name" value="Endonuclease MutS2"/>
    <property type="match status" value="1"/>
</dbReference>
<keyword evidence="1 9" id="KW-0540">Nuclease</keyword>
<dbReference type="InterPro" id="IPR005747">
    <property type="entry name" value="MutS2"/>
</dbReference>
<sequence length="778" mass="87741">MNLKIYESLEFSEVKSAFASYLRTVEGHKILANLKPMTQQKDIQQAFDQLRDIENLGTAGYSLPMTSLGDLTPSLKRLQLEAELNLDDFQDIKALLRASQVLKDFYLDLEDVSLPHLAVYFENLETFPQFQGALQAIADNGTIEDFASEDLLRIRRRLRQADRDLRQTMQELLKKKADYLADPLFASRNGRNVLPVKQSFRNRVQGIVQDISATGNTVYIEPRELIQINEDIAGLEAEERYEIRRILRELANLLRPQVQAFQNNHWLLGHFDFLGAKYQYMRDRDAHIPTISSQNDIRLLQVRHPLLEEPVANDLHFGKDLTSIVMTGPNTGGKTLMLKTLGLAQLMGQAGLPILAAEGSRIGLFNQVFADIGDEQSIEQSLSTFSSHMTNIIQILQQAGPFSLVLFDELGSGTDPQEGAALAIAILEDLRLRGIKTMATTHYPELKAYGIETQAVENASMEFDTLSLRPTYRFMQGVPGRSNAFEIARRLGLAEVIVDQAEEQLDQDQDVSRIIQRLEDQTLESRRRLESIRDLEQENYKLNRALKKLYVDLERGQEAELNEARKEAQKIVAKATEESEQILKNLQAGAELKPHQVIEAKAKLKELAPEIIDLSKNKVLNRAKKKKAPKVGMEILVSQYGQRGNLVRRLKDGRWEAQVGLMKMTLKEDEFEAVGKEAAAEKMASRKVSTVKRSKSQGAKARLDLRGKRYEEAMEELDAFIDQALLNNMAQVDIIHGIGTGVIREGVQNYLRRNKQVKSFAYAPQNAGGSGATIAIFK</sequence>
<evidence type="ECO:0000313" key="13">
    <source>
        <dbReference type="Proteomes" id="UP000461595"/>
    </source>
</evidence>
<dbReference type="GO" id="GO:0043023">
    <property type="term" value="F:ribosomal large subunit binding"/>
    <property type="evidence" value="ECO:0007669"/>
    <property type="project" value="UniProtKB-UniRule"/>
</dbReference>
<dbReference type="Gene3D" id="3.40.50.300">
    <property type="entry name" value="P-loop containing nucleotide triphosphate hydrolases"/>
    <property type="match status" value="1"/>
</dbReference>
<comment type="similarity">
    <text evidence="9">Belongs to the DNA mismatch repair MutS family. MutS2 subfamily.</text>
</comment>
<dbReference type="CDD" id="cd03280">
    <property type="entry name" value="ABC_MutS2"/>
    <property type="match status" value="1"/>
</dbReference>
<feature type="domain" description="Smr" evidence="11">
    <location>
        <begin position="703"/>
        <end position="778"/>
    </location>
</feature>
<feature type="binding site" evidence="9">
    <location>
        <begin position="328"/>
        <end position="335"/>
    </location>
    <ligand>
        <name>ATP</name>
        <dbReference type="ChEBI" id="CHEBI:30616"/>
    </ligand>
</feature>
<dbReference type="InterPro" id="IPR027417">
    <property type="entry name" value="P-loop_NTPase"/>
</dbReference>
<dbReference type="Pfam" id="PF01713">
    <property type="entry name" value="Smr"/>
    <property type="match status" value="1"/>
</dbReference>
<dbReference type="Gene3D" id="3.30.1370.110">
    <property type="match status" value="1"/>
</dbReference>
<dbReference type="NCBIfam" id="TIGR01069">
    <property type="entry name" value="mutS2"/>
    <property type="match status" value="1"/>
</dbReference>
<dbReference type="SMART" id="SM00463">
    <property type="entry name" value="SMR"/>
    <property type="match status" value="1"/>
</dbReference>
<dbReference type="AlphaFoldDB" id="A0A7X3KBV7"/>
<dbReference type="EC" id="3.1.-.-" evidence="9"/>
<dbReference type="GO" id="GO:0006298">
    <property type="term" value="P:mismatch repair"/>
    <property type="evidence" value="ECO:0007669"/>
    <property type="project" value="InterPro"/>
</dbReference>
<dbReference type="GO" id="GO:0140664">
    <property type="term" value="F:ATP-dependent DNA damage sensor activity"/>
    <property type="evidence" value="ECO:0007669"/>
    <property type="project" value="InterPro"/>
</dbReference>
<dbReference type="Pfam" id="PF00488">
    <property type="entry name" value="MutS_V"/>
    <property type="match status" value="1"/>
</dbReference>
<evidence type="ECO:0000256" key="8">
    <source>
        <dbReference type="ARBA" id="ARBA00023125"/>
    </source>
</evidence>
<dbReference type="EC" id="3.6.4.-" evidence="9"/>
<dbReference type="GO" id="GO:0045910">
    <property type="term" value="P:negative regulation of DNA recombination"/>
    <property type="evidence" value="ECO:0007669"/>
    <property type="project" value="InterPro"/>
</dbReference>
<dbReference type="InterPro" id="IPR007696">
    <property type="entry name" value="DNA_mismatch_repair_MutS_core"/>
</dbReference>
<keyword evidence="10" id="KW-0175">Coiled coil</keyword>
<evidence type="ECO:0000256" key="6">
    <source>
        <dbReference type="ARBA" id="ARBA00022840"/>
    </source>
</evidence>
<evidence type="ECO:0000256" key="5">
    <source>
        <dbReference type="ARBA" id="ARBA00022801"/>
    </source>
</evidence>
<evidence type="ECO:0000256" key="4">
    <source>
        <dbReference type="ARBA" id="ARBA00022759"/>
    </source>
</evidence>
<evidence type="ECO:0000256" key="3">
    <source>
        <dbReference type="ARBA" id="ARBA00022741"/>
    </source>
</evidence>
<keyword evidence="8 9" id="KW-0238">DNA-binding</keyword>
<reference evidence="12 13" key="1">
    <citation type="submission" date="2019-12" db="EMBL/GenBank/DDBJ databases">
        <title>Microbes associate with the intestines of laboratory mice.</title>
        <authorList>
            <person name="Navarre W."/>
            <person name="Wong E."/>
        </authorList>
    </citation>
    <scope>NUCLEOTIDE SEQUENCE [LARGE SCALE GENOMIC DNA]</scope>
    <source>
        <strain evidence="12 13">NM51_B2-22</strain>
    </source>
</reference>
<dbReference type="GO" id="GO:0030983">
    <property type="term" value="F:mismatched DNA binding"/>
    <property type="evidence" value="ECO:0007669"/>
    <property type="project" value="InterPro"/>
</dbReference>
<protein>
    <recommendedName>
        <fullName evidence="9">Endonuclease MutS2</fullName>
        <ecNumber evidence="9">3.1.-.-</ecNumber>
    </recommendedName>
    <alternativeName>
        <fullName evidence="9">Ribosome-associated protein quality control-upstream factor</fullName>
        <shortName evidence="9">RQC-upstream factor</shortName>
        <shortName evidence="9">RqcU</shortName>
        <ecNumber evidence="9">3.6.4.-</ecNumber>
    </alternativeName>
</protein>
<dbReference type="SUPFAM" id="SSF52540">
    <property type="entry name" value="P-loop containing nucleoside triphosphate hydrolases"/>
    <property type="match status" value="1"/>
</dbReference>
<dbReference type="GO" id="GO:0004519">
    <property type="term" value="F:endonuclease activity"/>
    <property type="evidence" value="ECO:0007669"/>
    <property type="project" value="UniProtKB-UniRule"/>
</dbReference>
<keyword evidence="7 9" id="KW-0694">RNA-binding</keyword>
<dbReference type="PROSITE" id="PS00486">
    <property type="entry name" value="DNA_MISMATCH_REPAIR_2"/>
    <property type="match status" value="1"/>
</dbReference>
<keyword evidence="2 9" id="KW-0699">rRNA-binding</keyword>
<dbReference type="SMART" id="SM00534">
    <property type="entry name" value="MUTSac"/>
    <property type="match status" value="1"/>
</dbReference>
<dbReference type="GO" id="GO:0019843">
    <property type="term" value="F:rRNA binding"/>
    <property type="evidence" value="ECO:0007669"/>
    <property type="project" value="UniProtKB-UniRule"/>
</dbReference>
<dbReference type="GO" id="GO:0005524">
    <property type="term" value="F:ATP binding"/>
    <property type="evidence" value="ECO:0007669"/>
    <property type="project" value="UniProtKB-UniRule"/>
</dbReference>
<keyword evidence="3 9" id="KW-0547">Nucleotide-binding</keyword>
<feature type="coiled-coil region" evidence="10">
    <location>
        <begin position="515"/>
        <end position="585"/>
    </location>
</feature>
<dbReference type="Proteomes" id="UP000461595">
    <property type="component" value="Unassembled WGS sequence"/>
</dbReference>
<keyword evidence="5 9" id="KW-0378">Hydrolase</keyword>
<dbReference type="GO" id="GO:0016887">
    <property type="term" value="F:ATP hydrolysis activity"/>
    <property type="evidence" value="ECO:0007669"/>
    <property type="project" value="InterPro"/>
</dbReference>
<comment type="function">
    <text evidence="9">Endonuclease that is involved in the suppression of homologous recombination and thus may have a key role in the control of bacterial genetic diversity.</text>
</comment>
<evidence type="ECO:0000256" key="1">
    <source>
        <dbReference type="ARBA" id="ARBA00022722"/>
    </source>
</evidence>
<comment type="function">
    <text evidence="9">Acts as a ribosome collision sensor, splitting the ribosome into its 2 subunits. Detects stalled/collided 70S ribosomes which it binds and splits by an ATP-hydrolysis driven conformational change. Acts upstream of the ribosome quality control system (RQC), a ribosome-associated complex that mediates the extraction of incompletely synthesized nascent chains from stalled ribosomes and their subsequent degradation. Probably generates substrates for RQC.</text>
</comment>
<dbReference type="HAMAP" id="MF_00092">
    <property type="entry name" value="MutS2"/>
    <property type="match status" value="1"/>
</dbReference>
<keyword evidence="4 9" id="KW-0255">Endonuclease</keyword>
<dbReference type="PIRSF" id="PIRSF005814">
    <property type="entry name" value="MutS_YshD"/>
    <property type="match status" value="1"/>
</dbReference>
<evidence type="ECO:0000256" key="7">
    <source>
        <dbReference type="ARBA" id="ARBA00022884"/>
    </source>
</evidence>
<dbReference type="PROSITE" id="PS50828">
    <property type="entry name" value="SMR"/>
    <property type="match status" value="1"/>
</dbReference>
<evidence type="ECO:0000256" key="10">
    <source>
        <dbReference type="SAM" id="Coils"/>
    </source>
</evidence>
<comment type="subunit">
    <text evidence="9">Homodimer. Binds to stalled ribosomes, contacting rRNA.</text>
</comment>
<dbReference type="PANTHER" id="PTHR48466">
    <property type="entry name" value="OS10G0509000 PROTEIN-RELATED"/>
    <property type="match status" value="1"/>
</dbReference>
<dbReference type="InterPro" id="IPR036063">
    <property type="entry name" value="Smr_dom_sf"/>
</dbReference>
<dbReference type="SUPFAM" id="SSF160443">
    <property type="entry name" value="SMR domain-like"/>
    <property type="match status" value="1"/>
</dbReference>